<feature type="transmembrane region" description="Helical" evidence="1">
    <location>
        <begin position="21"/>
        <end position="39"/>
    </location>
</feature>
<organism evidence="2 3">
    <name type="scientific">Papaver atlanticum</name>
    <dbReference type="NCBI Taxonomy" id="357466"/>
    <lineage>
        <taxon>Eukaryota</taxon>
        <taxon>Viridiplantae</taxon>
        <taxon>Streptophyta</taxon>
        <taxon>Embryophyta</taxon>
        <taxon>Tracheophyta</taxon>
        <taxon>Spermatophyta</taxon>
        <taxon>Magnoliopsida</taxon>
        <taxon>Ranunculales</taxon>
        <taxon>Papaveraceae</taxon>
        <taxon>Papaveroideae</taxon>
        <taxon>Papaver</taxon>
    </lineage>
</organism>
<protein>
    <submittedName>
        <fullName evidence="2">Uncharacterized protein</fullName>
    </submittedName>
</protein>
<keyword evidence="1" id="KW-0812">Transmembrane</keyword>
<name>A0AAD4T433_9MAGN</name>
<evidence type="ECO:0000256" key="1">
    <source>
        <dbReference type="SAM" id="Phobius"/>
    </source>
</evidence>
<keyword evidence="1" id="KW-0472">Membrane</keyword>
<dbReference type="AlphaFoldDB" id="A0AAD4T433"/>
<proteinExistence type="predicted"/>
<evidence type="ECO:0000313" key="2">
    <source>
        <dbReference type="EMBL" id="KAI3935626.1"/>
    </source>
</evidence>
<comment type="caution">
    <text evidence="2">The sequence shown here is derived from an EMBL/GenBank/DDBJ whole genome shotgun (WGS) entry which is preliminary data.</text>
</comment>
<keyword evidence="3" id="KW-1185">Reference proteome</keyword>
<reference evidence="2" key="1">
    <citation type="submission" date="2022-04" db="EMBL/GenBank/DDBJ databases">
        <title>A functionally conserved STORR gene fusion in Papaver species that diverged 16.8 million years ago.</title>
        <authorList>
            <person name="Catania T."/>
        </authorList>
    </citation>
    <scope>NUCLEOTIDE SEQUENCE</scope>
    <source>
        <strain evidence="2">S-188037</strain>
    </source>
</reference>
<evidence type="ECO:0000313" key="3">
    <source>
        <dbReference type="Proteomes" id="UP001202328"/>
    </source>
</evidence>
<dbReference type="EMBL" id="JAJJMB010006234">
    <property type="protein sequence ID" value="KAI3935626.1"/>
    <property type="molecule type" value="Genomic_DNA"/>
</dbReference>
<sequence length="80" mass="9913">MRPEFGFKSAPGCFPIQVLCLFRFLWDGVIMTCFAYYFLLDTNRILVDEVWKQHWFWRRYFDDLDHQRSDVRRKMNLVLN</sequence>
<dbReference type="Proteomes" id="UP001202328">
    <property type="component" value="Unassembled WGS sequence"/>
</dbReference>
<accession>A0AAD4T433</accession>
<gene>
    <name evidence="2" type="ORF">MKW98_022634</name>
</gene>
<keyword evidence="1" id="KW-1133">Transmembrane helix</keyword>